<dbReference type="eggNOG" id="COG0564">
    <property type="taxonomic scope" value="Bacteria"/>
</dbReference>
<dbReference type="SMART" id="SM00363">
    <property type="entry name" value="S4"/>
    <property type="match status" value="1"/>
</dbReference>
<dbReference type="InterPro" id="IPR002942">
    <property type="entry name" value="S4_RNA-bd"/>
</dbReference>
<comment type="function">
    <text evidence="7">Responsible for synthesis of pseudouridine from uracil.</text>
</comment>
<dbReference type="Pfam" id="PF00849">
    <property type="entry name" value="PseudoU_synth_2"/>
    <property type="match status" value="1"/>
</dbReference>
<dbReference type="CDD" id="cd02869">
    <property type="entry name" value="PseudoU_synth_RluA_like"/>
    <property type="match status" value="1"/>
</dbReference>
<evidence type="ECO:0000256" key="6">
    <source>
        <dbReference type="PROSITE-ProRule" id="PRU00182"/>
    </source>
</evidence>
<keyword evidence="10" id="KW-1185">Reference proteome</keyword>
<dbReference type="InterPro" id="IPR006225">
    <property type="entry name" value="PsdUridine_synth_RluC/D"/>
</dbReference>
<dbReference type="PROSITE" id="PS50889">
    <property type="entry name" value="S4"/>
    <property type="match status" value="1"/>
</dbReference>
<dbReference type="InterPro" id="IPR050188">
    <property type="entry name" value="RluA_PseudoU_synthase"/>
</dbReference>
<evidence type="ECO:0000256" key="5">
    <source>
        <dbReference type="PIRSR" id="PIRSR606225-1"/>
    </source>
</evidence>
<dbReference type="InterPro" id="IPR006224">
    <property type="entry name" value="PsdUridine_synth_RluA-like_CS"/>
</dbReference>
<dbReference type="EC" id="5.4.99.-" evidence="7"/>
<dbReference type="AlphaFoldDB" id="L1QGA8"/>
<proteinExistence type="inferred from homology"/>
<dbReference type="GO" id="GO:0003723">
    <property type="term" value="F:RNA binding"/>
    <property type="evidence" value="ECO:0007669"/>
    <property type="project" value="UniProtKB-KW"/>
</dbReference>
<feature type="domain" description="RNA-binding S4" evidence="8">
    <location>
        <begin position="27"/>
        <end position="91"/>
    </location>
</feature>
<dbReference type="InterPro" id="IPR020103">
    <property type="entry name" value="PsdUridine_synth_cat_dom_sf"/>
</dbReference>
<organism evidence="9 10">
    <name type="scientific">Clostridium celatum DSM 1785</name>
    <dbReference type="NCBI Taxonomy" id="545697"/>
    <lineage>
        <taxon>Bacteria</taxon>
        <taxon>Bacillati</taxon>
        <taxon>Bacillota</taxon>
        <taxon>Clostridia</taxon>
        <taxon>Eubacteriales</taxon>
        <taxon>Clostridiaceae</taxon>
        <taxon>Clostridium</taxon>
    </lineage>
</organism>
<dbReference type="Gene3D" id="3.10.290.10">
    <property type="entry name" value="RNA-binding S4 domain"/>
    <property type="match status" value="1"/>
</dbReference>
<dbReference type="CDD" id="cd00165">
    <property type="entry name" value="S4"/>
    <property type="match status" value="1"/>
</dbReference>
<dbReference type="PANTHER" id="PTHR21600">
    <property type="entry name" value="MITOCHONDRIAL RNA PSEUDOURIDINE SYNTHASE"/>
    <property type="match status" value="1"/>
</dbReference>
<evidence type="ECO:0000256" key="2">
    <source>
        <dbReference type="ARBA" id="ARBA00010876"/>
    </source>
</evidence>
<feature type="active site" evidence="5">
    <location>
        <position position="150"/>
    </location>
</feature>
<dbReference type="NCBIfam" id="TIGR00005">
    <property type="entry name" value="rluA_subfam"/>
    <property type="match status" value="1"/>
</dbReference>
<evidence type="ECO:0000256" key="4">
    <source>
        <dbReference type="ARBA" id="ARBA00023235"/>
    </source>
</evidence>
<keyword evidence="4 7" id="KW-0413">Isomerase</keyword>
<dbReference type="STRING" id="545697.HMPREF0216_01574"/>
<keyword evidence="3 6" id="KW-0694">RNA-binding</keyword>
<comment type="catalytic activity">
    <reaction evidence="1 7">
        <text>a uridine in RNA = a pseudouridine in RNA</text>
        <dbReference type="Rhea" id="RHEA:48348"/>
        <dbReference type="Rhea" id="RHEA-COMP:12068"/>
        <dbReference type="Rhea" id="RHEA-COMP:12069"/>
        <dbReference type="ChEBI" id="CHEBI:65314"/>
        <dbReference type="ChEBI" id="CHEBI:65315"/>
    </reaction>
</comment>
<dbReference type="PATRIC" id="fig|545697.3.peg.1549"/>
<sequence>MSKEKEMTEIINMEEIIFNIDEEKVGQRIDKYLSEAIEGKSRSFIQGLIDDENVNVNDKKIKSNYKLRKNDVITVKLKEPEELNVLPEKMDLDIVYEDSDVIIINKSKGVVVHPAPGNYTGTLVNGILHHCTDLSGINGVIRPGIVHRIDKDTSGILVIAKNDDAHNSLAVQFKDHSIKREYYALVEGRFSTLEGTVDKPISRDKKDRIKMAINSDGKRAVTHYEVLEQYDKGVSLIKCTLETGRTHQIRVHMASIGHPLVGDLVYGYKRQKFNIEGQALHAKTLGFIHPRTKEYMEFTSELPKYFEELLDKLRK</sequence>
<evidence type="ECO:0000256" key="3">
    <source>
        <dbReference type="ARBA" id="ARBA00022884"/>
    </source>
</evidence>
<dbReference type="InterPro" id="IPR036986">
    <property type="entry name" value="S4_RNA-bd_sf"/>
</dbReference>
<dbReference type="SUPFAM" id="SSF55120">
    <property type="entry name" value="Pseudouridine synthase"/>
    <property type="match status" value="1"/>
</dbReference>
<dbReference type="HOGENOM" id="CLU_016902_4_4_9"/>
<protein>
    <recommendedName>
        <fullName evidence="7">Pseudouridine synthase</fullName>
        <ecNumber evidence="7">5.4.99.-</ecNumber>
    </recommendedName>
</protein>
<comment type="caution">
    <text evidence="9">The sequence shown here is derived from an EMBL/GenBank/DDBJ whole genome shotgun (WGS) entry which is preliminary data.</text>
</comment>
<dbReference type="GO" id="GO:0000455">
    <property type="term" value="P:enzyme-directed rRNA pseudouridine synthesis"/>
    <property type="evidence" value="ECO:0007669"/>
    <property type="project" value="TreeGrafter"/>
</dbReference>
<evidence type="ECO:0000259" key="8">
    <source>
        <dbReference type="SMART" id="SM00363"/>
    </source>
</evidence>
<evidence type="ECO:0000256" key="7">
    <source>
        <dbReference type="RuleBase" id="RU362028"/>
    </source>
</evidence>
<reference evidence="9 10" key="1">
    <citation type="submission" date="2012-05" db="EMBL/GenBank/DDBJ databases">
        <authorList>
            <person name="Weinstock G."/>
            <person name="Sodergren E."/>
            <person name="Lobos E.A."/>
            <person name="Fulton L."/>
            <person name="Fulton R."/>
            <person name="Courtney L."/>
            <person name="Fronick C."/>
            <person name="O'Laughlin M."/>
            <person name="Godfrey J."/>
            <person name="Wilson R.M."/>
            <person name="Miner T."/>
            <person name="Farmer C."/>
            <person name="Delehaunty K."/>
            <person name="Cordes M."/>
            <person name="Minx P."/>
            <person name="Tomlinson C."/>
            <person name="Chen J."/>
            <person name="Wollam A."/>
            <person name="Pepin K.H."/>
            <person name="Bhonagiri V."/>
            <person name="Zhang X."/>
            <person name="Suruliraj S."/>
            <person name="Warren W."/>
            <person name="Mitreva M."/>
            <person name="Mardis E.R."/>
            <person name="Wilson R.K."/>
        </authorList>
    </citation>
    <scope>NUCLEOTIDE SEQUENCE [LARGE SCALE GENOMIC DNA]</scope>
    <source>
        <strain evidence="9 10">DSM 1785</strain>
    </source>
</reference>
<dbReference type="Pfam" id="PF01479">
    <property type="entry name" value="S4"/>
    <property type="match status" value="1"/>
</dbReference>
<dbReference type="InterPro" id="IPR006145">
    <property type="entry name" value="PsdUridine_synth_RsuA/RluA"/>
</dbReference>
<dbReference type="Gene3D" id="3.30.2350.10">
    <property type="entry name" value="Pseudouridine synthase"/>
    <property type="match status" value="1"/>
</dbReference>
<dbReference type="SUPFAM" id="SSF55174">
    <property type="entry name" value="Alpha-L RNA-binding motif"/>
    <property type="match status" value="1"/>
</dbReference>
<dbReference type="Proteomes" id="UP000010420">
    <property type="component" value="Unassembled WGS sequence"/>
</dbReference>
<comment type="similarity">
    <text evidence="2 7">Belongs to the pseudouridine synthase RluA family.</text>
</comment>
<evidence type="ECO:0000256" key="1">
    <source>
        <dbReference type="ARBA" id="ARBA00000073"/>
    </source>
</evidence>
<dbReference type="PROSITE" id="PS01129">
    <property type="entry name" value="PSI_RLU"/>
    <property type="match status" value="1"/>
</dbReference>
<dbReference type="PANTHER" id="PTHR21600:SF44">
    <property type="entry name" value="RIBOSOMAL LARGE SUBUNIT PSEUDOURIDINE SYNTHASE D"/>
    <property type="match status" value="1"/>
</dbReference>
<evidence type="ECO:0000313" key="9">
    <source>
        <dbReference type="EMBL" id="EKY26971.1"/>
    </source>
</evidence>
<gene>
    <name evidence="9" type="ORF">HMPREF0216_01574</name>
</gene>
<name>L1QGA8_9CLOT</name>
<dbReference type="EMBL" id="AMEZ01000048">
    <property type="protein sequence ID" value="EKY26971.1"/>
    <property type="molecule type" value="Genomic_DNA"/>
</dbReference>
<evidence type="ECO:0000313" key="10">
    <source>
        <dbReference type="Proteomes" id="UP000010420"/>
    </source>
</evidence>
<dbReference type="FunFam" id="3.30.2350.10:FF:000006">
    <property type="entry name" value="Pseudouridine synthase"/>
    <property type="match status" value="1"/>
</dbReference>
<accession>L1QGA8</accession>
<dbReference type="GO" id="GO:0120159">
    <property type="term" value="F:rRNA pseudouridine synthase activity"/>
    <property type="evidence" value="ECO:0007669"/>
    <property type="project" value="UniProtKB-ARBA"/>
</dbReference>